<dbReference type="PRINTS" id="PR00455">
    <property type="entry name" value="HTHTETR"/>
</dbReference>
<dbReference type="Pfam" id="PF00440">
    <property type="entry name" value="TetR_N"/>
    <property type="match status" value="1"/>
</dbReference>
<keyword evidence="3" id="KW-0804">Transcription</keyword>
<evidence type="ECO:0000259" key="5">
    <source>
        <dbReference type="PROSITE" id="PS50977"/>
    </source>
</evidence>
<dbReference type="SUPFAM" id="SSF48498">
    <property type="entry name" value="Tetracyclin repressor-like, C-terminal domain"/>
    <property type="match status" value="1"/>
</dbReference>
<keyword evidence="1" id="KW-0805">Transcription regulation</keyword>
<dbReference type="OrthoDB" id="9798857at2"/>
<dbReference type="RefSeq" id="WP_132145708.1">
    <property type="nucleotide sequence ID" value="NZ_SMCS01000006.1"/>
</dbReference>
<dbReference type="PANTHER" id="PTHR47506:SF7">
    <property type="entry name" value="TRANSCRIPTIONAL REGULATORY PROTEIN"/>
    <property type="match status" value="1"/>
</dbReference>
<dbReference type="Gene3D" id="1.10.10.60">
    <property type="entry name" value="Homeodomain-like"/>
    <property type="match status" value="1"/>
</dbReference>
<evidence type="ECO:0000313" key="7">
    <source>
        <dbReference type="Proteomes" id="UP000295645"/>
    </source>
</evidence>
<comment type="caution">
    <text evidence="6">The sequence shown here is derived from an EMBL/GenBank/DDBJ whole genome shotgun (WGS) entry which is preliminary data.</text>
</comment>
<accession>A0A4R3YKW5</accession>
<sequence>MRYDKGHKEITRQRILEAAAGRFRSEGIEAVGVVSLMNEVGLTQGGFYNHFPSKEDLVRESLSDGFESTLDRLKARVAASRGDGLKALVTGYLSVEHRDHPERGCTAAALSSEIGRRPDATRAAFTEGFGDVVEFVGENLPDTLKPKQRRALAMAIFASMVGTISLARAVDDPALSEEILVAGRQAAISLGSSSV</sequence>
<dbReference type="InterPro" id="IPR001647">
    <property type="entry name" value="HTH_TetR"/>
</dbReference>
<keyword evidence="7" id="KW-1185">Reference proteome</keyword>
<feature type="domain" description="HTH tetR-type" evidence="5">
    <location>
        <begin position="9"/>
        <end position="69"/>
    </location>
</feature>
<evidence type="ECO:0000313" key="6">
    <source>
        <dbReference type="EMBL" id="TCV92906.1"/>
    </source>
</evidence>
<feature type="DNA-binding region" description="H-T-H motif" evidence="4">
    <location>
        <begin position="32"/>
        <end position="51"/>
    </location>
</feature>
<gene>
    <name evidence="6" type="ORF">EC912_106245</name>
</gene>
<dbReference type="Pfam" id="PF16925">
    <property type="entry name" value="TetR_C_13"/>
    <property type="match status" value="1"/>
</dbReference>
<keyword evidence="2 4" id="KW-0238">DNA-binding</keyword>
<dbReference type="InterPro" id="IPR011075">
    <property type="entry name" value="TetR_C"/>
</dbReference>
<dbReference type="SUPFAM" id="SSF46689">
    <property type="entry name" value="Homeodomain-like"/>
    <property type="match status" value="1"/>
</dbReference>
<reference evidence="6 7" key="1">
    <citation type="submission" date="2019-03" db="EMBL/GenBank/DDBJ databases">
        <title>Above-ground endophytic microbial communities from plants in different locations in the United States.</title>
        <authorList>
            <person name="Frank C."/>
        </authorList>
    </citation>
    <scope>NUCLEOTIDE SEQUENCE [LARGE SCALE GENOMIC DNA]</scope>
    <source>
        <strain evidence="6 7">LP_13_YM</strain>
    </source>
</reference>
<organism evidence="6 7">
    <name type="scientific">Luteibacter rhizovicinus</name>
    <dbReference type="NCBI Taxonomy" id="242606"/>
    <lineage>
        <taxon>Bacteria</taxon>
        <taxon>Pseudomonadati</taxon>
        <taxon>Pseudomonadota</taxon>
        <taxon>Gammaproteobacteria</taxon>
        <taxon>Lysobacterales</taxon>
        <taxon>Rhodanobacteraceae</taxon>
        <taxon>Luteibacter</taxon>
    </lineage>
</organism>
<dbReference type="PANTHER" id="PTHR47506">
    <property type="entry name" value="TRANSCRIPTIONAL REGULATORY PROTEIN"/>
    <property type="match status" value="1"/>
</dbReference>
<dbReference type="InterPro" id="IPR036271">
    <property type="entry name" value="Tet_transcr_reg_TetR-rel_C_sf"/>
</dbReference>
<evidence type="ECO:0000256" key="2">
    <source>
        <dbReference type="ARBA" id="ARBA00023125"/>
    </source>
</evidence>
<dbReference type="Proteomes" id="UP000295645">
    <property type="component" value="Unassembled WGS sequence"/>
</dbReference>
<dbReference type="Gene3D" id="1.10.357.10">
    <property type="entry name" value="Tetracycline Repressor, domain 2"/>
    <property type="match status" value="1"/>
</dbReference>
<evidence type="ECO:0000256" key="1">
    <source>
        <dbReference type="ARBA" id="ARBA00023015"/>
    </source>
</evidence>
<dbReference type="GO" id="GO:0003677">
    <property type="term" value="F:DNA binding"/>
    <property type="evidence" value="ECO:0007669"/>
    <property type="project" value="UniProtKB-UniRule"/>
</dbReference>
<name>A0A4R3YKW5_9GAMM</name>
<protein>
    <submittedName>
        <fullName evidence="6">TetR family transcriptional regulator</fullName>
    </submittedName>
</protein>
<proteinExistence type="predicted"/>
<dbReference type="EMBL" id="SMCS01000006">
    <property type="protein sequence ID" value="TCV92906.1"/>
    <property type="molecule type" value="Genomic_DNA"/>
</dbReference>
<dbReference type="PROSITE" id="PS50977">
    <property type="entry name" value="HTH_TETR_2"/>
    <property type="match status" value="1"/>
</dbReference>
<evidence type="ECO:0000256" key="3">
    <source>
        <dbReference type="ARBA" id="ARBA00023163"/>
    </source>
</evidence>
<dbReference type="InterPro" id="IPR009057">
    <property type="entry name" value="Homeodomain-like_sf"/>
</dbReference>
<evidence type="ECO:0000256" key="4">
    <source>
        <dbReference type="PROSITE-ProRule" id="PRU00335"/>
    </source>
</evidence>
<dbReference type="AlphaFoldDB" id="A0A4R3YKW5"/>